<reference evidence="1 2" key="1">
    <citation type="journal article" date="2004" name="Nucleic Acids Res.">
        <title>Thermoadaptation trait revealed by the genome sequence of thermophilic Geobacillus kaustophilus.</title>
        <authorList>
            <person name="Takami H."/>
            <person name="Takaki Y."/>
            <person name="Chee G.J."/>
            <person name="Nishi S."/>
            <person name="Shimamura S."/>
            <person name="Suzuki H."/>
            <person name="Matsui S."/>
            <person name="Uchiyama I."/>
        </authorList>
    </citation>
    <scope>NUCLEOTIDE SEQUENCE [LARGE SCALE GENOMIC DNA]</scope>
    <source>
        <strain evidence="1 2">HTA426</strain>
    </source>
</reference>
<gene>
    <name evidence="1" type="ordered locus">GK0156</name>
</gene>
<dbReference type="KEGG" id="gka:GK0156"/>
<name>Q5L3N9_GEOKA</name>
<evidence type="ECO:0000313" key="1">
    <source>
        <dbReference type="EMBL" id="BAD74441.1"/>
    </source>
</evidence>
<dbReference type="EMBL" id="BA000043">
    <property type="protein sequence ID" value="BAD74441.1"/>
    <property type="molecule type" value="Genomic_DNA"/>
</dbReference>
<sequence length="45" mass="5628">MSVDWKSVEHRIYTMCMIQNEDKVLCKLAHYFRIPFSNYFERIRK</sequence>
<accession>Q5L3N9</accession>
<dbReference type="AlphaFoldDB" id="Q5L3N9"/>
<evidence type="ECO:0000313" key="2">
    <source>
        <dbReference type="Proteomes" id="UP000001172"/>
    </source>
</evidence>
<dbReference type="Proteomes" id="UP000001172">
    <property type="component" value="Chromosome"/>
</dbReference>
<organism evidence="1 2">
    <name type="scientific">Geobacillus kaustophilus (strain HTA426)</name>
    <dbReference type="NCBI Taxonomy" id="235909"/>
    <lineage>
        <taxon>Bacteria</taxon>
        <taxon>Bacillati</taxon>
        <taxon>Bacillota</taxon>
        <taxon>Bacilli</taxon>
        <taxon>Bacillales</taxon>
        <taxon>Anoxybacillaceae</taxon>
        <taxon>Geobacillus</taxon>
        <taxon>Geobacillus thermoleovorans group</taxon>
    </lineage>
</organism>
<dbReference type="HOGENOM" id="CLU_3200293_0_0_9"/>
<keyword evidence="2" id="KW-1185">Reference proteome</keyword>
<protein>
    <submittedName>
        <fullName evidence="1">Uncharacterized protein</fullName>
    </submittedName>
</protein>
<proteinExistence type="predicted"/>